<dbReference type="Gene3D" id="1.25.40.10">
    <property type="entry name" value="Tetratricopeptide repeat domain"/>
    <property type="match status" value="2"/>
</dbReference>
<evidence type="ECO:0000313" key="2">
    <source>
        <dbReference type="EMBL" id="BDE06357.1"/>
    </source>
</evidence>
<dbReference type="AlphaFoldDB" id="A0AAN2CA70"/>
<keyword evidence="1" id="KW-0732">Signal</keyword>
<name>A0AAN2CA70_UNVUL</name>
<dbReference type="Proteomes" id="UP001317532">
    <property type="component" value="Chromosome"/>
</dbReference>
<sequence>MRRLGVPFAAIVLLAASPAPQAGPEAHAHWAVATDDAKAQDLFDRGLAMLYAFDAGEARVAFAAAAQRDPDLAMAYWGQAEADTIDINEPSTREGEVRGRHAVAEGRAHLAHASPEVRALLEAIAKRYGKGSLKERYASYADAMSAYSKAHRDDPNVLTVSAFAIWNAEDVLLDRRGAATPKAGEMLDDLDRALVLEPANLGAHHLRIHLLEMLRRAKDAVPDAEALDSYSYPPGESHLPHMAGHIWARVGEYDRLIDDNERAVENDRAWFALGNGPGQQYMKLYHDHDLDFVAYGLTTEGRNDEARAAVATEDARMQMRVALRLHEYARVRGIEPGKGGDVAFMHAIAAARSGDAEGAKTEAARARKEGYADDVFLTGVLAQAQGQTETALRDLERAYDDNKTRLGGDPKTSWELPIGENYAVALLSAGKAAPAESVFAAELMRYPNDPRLEWGLAEARKAQGKDDAAARAAYRAHWKGTRDLTLADLG</sequence>
<dbReference type="PANTHER" id="PTHR45588:SF1">
    <property type="entry name" value="WW DOMAIN-CONTAINING PROTEIN"/>
    <property type="match status" value="1"/>
</dbReference>
<gene>
    <name evidence="2" type="ORF">WPS_16330</name>
</gene>
<evidence type="ECO:0008006" key="4">
    <source>
        <dbReference type="Google" id="ProtNLM"/>
    </source>
</evidence>
<dbReference type="PANTHER" id="PTHR45588">
    <property type="entry name" value="TPR DOMAIN-CONTAINING PROTEIN"/>
    <property type="match status" value="1"/>
</dbReference>
<proteinExistence type="predicted"/>
<keyword evidence="3" id="KW-1185">Reference proteome</keyword>
<feature type="signal peptide" evidence="1">
    <location>
        <begin position="1"/>
        <end position="22"/>
    </location>
</feature>
<evidence type="ECO:0000256" key="1">
    <source>
        <dbReference type="SAM" id="SignalP"/>
    </source>
</evidence>
<organism evidence="2 3">
    <name type="scientific">Vulcanimicrobium alpinum</name>
    <dbReference type="NCBI Taxonomy" id="3016050"/>
    <lineage>
        <taxon>Bacteria</taxon>
        <taxon>Bacillati</taxon>
        <taxon>Vulcanimicrobiota</taxon>
        <taxon>Vulcanimicrobiia</taxon>
        <taxon>Vulcanimicrobiales</taxon>
        <taxon>Vulcanimicrobiaceae</taxon>
        <taxon>Vulcanimicrobium</taxon>
    </lineage>
</organism>
<feature type="chain" id="PRO_5042883448" description="Tetratricopeptide repeat protein" evidence="1">
    <location>
        <begin position="23"/>
        <end position="490"/>
    </location>
</feature>
<accession>A0AAN2CA70</accession>
<protein>
    <recommendedName>
        <fullName evidence="4">Tetratricopeptide repeat protein</fullName>
    </recommendedName>
</protein>
<dbReference type="EMBL" id="AP025523">
    <property type="protein sequence ID" value="BDE06357.1"/>
    <property type="molecule type" value="Genomic_DNA"/>
</dbReference>
<dbReference type="KEGG" id="vab:WPS_16330"/>
<reference evidence="2 3" key="1">
    <citation type="journal article" date="2022" name="ISME Commun">
        <title>Vulcanimicrobium alpinus gen. nov. sp. nov., the first cultivated representative of the candidate phylum 'Eremiobacterota', is a metabolically versatile aerobic anoxygenic phototroph.</title>
        <authorList>
            <person name="Yabe S."/>
            <person name="Muto K."/>
            <person name="Abe K."/>
            <person name="Yokota A."/>
            <person name="Staudigel H."/>
            <person name="Tebo B.M."/>
        </authorList>
    </citation>
    <scope>NUCLEOTIDE SEQUENCE [LARGE SCALE GENOMIC DNA]</scope>
    <source>
        <strain evidence="2 3">WC8-2</strain>
    </source>
</reference>
<dbReference type="SUPFAM" id="SSF48452">
    <property type="entry name" value="TPR-like"/>
    <property type="match status" value="2"/>
</dbReference>
<dbReference type="InterPro" id="IPR011990">
    <property type="entry name" value="TPR-like_helical_dom_sf"/>
</dbReference>
<evidence type="ECO:0000313" key="3">
    <source>
        <dbReference type="Proteomes" id="UP001317532"/>
    </source>
</evidence>